<evidence type="ECO:0000313" key="3">
    <source>
        <dbReference type="Proteomes" id="UP001432062"/>
    </source>
</evidence>
<sequence length="69" mass="7312">MMTKLTRAIRRLFGRGAVPAGGGQGPGEAGGGAAGVREPRRPIPPDDRLSDTKRIEPDPPTLRLPDARQ</sequence>
<gene>
    <name evidence="2" type="ORF">OG563_27730</name>
</gene>
<protein>
    <submittedName>
        <fullName evidence="2">Uncharacterized protein</fullName>
    </submittedName>
</protein>
<dbReference type="EMBL" id="CP109441">
    <property type="protein sequence ID" value="WUV43018.1"/>
    <property type="molecule type" value="Genomic_DNA"/>
</dbReference>
<evidence type="ECO:0000313" key="2">
    <source>
        <dbReference type="EMBL" id="WUV43018.1"/>
    </source>
</evidence>
<feature type="compositionally biased region" description="Basic and acidic residues" evidence="1">
    <location>
        <begin position="37"/>
        <end position="57"/>
    </location>
</feature>
<name>A0ABZ1YIZ9_9NOCA</name>
<proteinExistence type="predicted"/>
<evidence type="ECO:0000256" key="1">
    <source>
        <dbReference type="SAM" id="MobiDB-lite"/>
    </source>
</evidence>
<organism evidence="2 3">
    <name type="scientific">Nocardia vinacea</name>
    <dbReference type="NCBI Taxonomy" id="96468"/>
    <lineage>
        <taxon>Bacteria</taxon>
        <taxon>Bacillati</taxon>
        <taxon>Actinomycetota</taxon>
        <taxon>Actinomycetes</taxon>
        <taxon>Mycobacteriales</taxon>
        <taxon>Nocardiaceae</taxon>
        <taxon>Nocardia</taxon>
    </lineage>
</organism>
<accession>A0ABZ1YIZ9</accession>
<feature type="compositionally biased region" description="Gly residues" evidence="1">
    <location>
        <begin position="19"/>
        <end position="34"/>
    </location>
</feature>
<keyword evidence="3" id="KW-1185">Reference proteome</keyword>
<dbReference type="Proteomes" id="UP001432062">
    <property type="component" value="Chromosome"/>
</dbReference>
<feature type="region of interest" description="Disordered" evidence="1">
    <location>
        <begin position="14"/>
        <end position="69"/>
    </location>
</feature>
<dbReference type="RefSeq" id="WP_327096268.1">
    <property type="nucleotide sequence ID" value="NZ_CP109149.1"/>
</dbReference>
<reference evidence="2" key="1">
    <citation type="submission" date="2022-10" db="EMBL/GenBank/DDBJ databases">
        <title>The complete genomes of actinobacterial strains from the NBC collection.</title>
        <authorList>
            <person name="Joergensen T.S."/>
            <person name="Alvarez Arevalo M."/>
            <person name="Sterndorff E.B."/>
            <person name="Faurdal D."/>
            <person name="Vuksanovic O."/>
            <person name="Mourched A.-S."/>
            <person name="Charusanti P."/>
            <person name="Shaw S."/>
            <person name="Blin K."/>
            <person name="Weber T."/>
        </authorList>
    </citation>
    <scope>NUCLEOTIDE SEQUENCE</scope>
    <source>
        <strain evidence="2">NBC_01482</strain>
    </source>
</reference>